<dbReference type="PROSITE" id="PS00518">
    <property type="entry name" value="ZF_RING_1"/>
    <property type="match status" value="1"/>
</dbReference>
<evidence type="ECO:0000313" key="9">
    <source>
        <dbReference type="EMBL" id="KAL0068544.1"/>
    </source>
</evidence>
<dbReference type="PANTHER" id="PTHR12983">
    <property type="entry name" value="RING FINGER 10 FAMILY MEMBER"/>
    <property type="match status" value="1"/>
</dbReference>
<feature type="region of interest" description="Disordered" evidence="7">
    <location>
        <begin position="599"/>
        <end position="664"/>
    </location>
</feature>
<feature type="compositionally biased region" description="Polar residues" evidence="7">
    <location>
        <begin position="600"/>
        <end position="618"/>
    </location>
</feature>
<dbReference type="EMBL" id="JBBXMP010000017">
    <property type="protein sequence ID" value="KAL0068544.1"/>
    <property type="molecule type" value="Genomic_DNA"/>
</dbReference>
<evidence type="ECO:0000256" key="3">
    <source>
        <dbReference type="ARBA" id="ARBA00022723"/>
    </source>
</evidence>
<evidence type="ECO:0000313" key="10">
    <source>
        <dbReference type="Proteomes" id="UP001437256"/>
    </source>
</evidence>
<feature type="region of interest" description="Disordered" evidence="7">
    <location>
        <begin position="160"/>
        <end position="183"/>
    </location>
</feature>
<evidence type="ECO:0000259" key="8">
    <source>
        <dbReference type="PROSITE" id="PS50089"/>
    </source>
</evidence>
<keyword evidence="5" id="KW-0862">Zinc</keyword>
<feature type="compositionally biased region" description="Low complexity" evidence="7">
    <location>
        <begin position="168"/>
        <end position="183"/>
    </location>
</feature>
<evidence type="ECO:0000256" key="7">
    <source>
        <dbReference type="SAM" id="MobiDB-lite"/>
    </source>
</evidence>
<dbReference type="PROSITE" id="PS50089">
    <property type="entry name" value="ZF_RING_2"/>
    <property type="match status" value="1"/>
</dbReference>
<dbReference type="Gene3D" id="3.30.40.10">
    <property type="entry name" value="Zinc/RING finger domain, C3HC4 (zinc finger)"/>
    <property type="match status" value="1"/>
</dbReference>
<keyword evidence="2" id="KW-0963">Cytoplasm</keyword>
<feature type="compositionally biased region" description="Low complexity" evidence="7">
    <location>
        <begin position="377"/>
        <end position="388"/>
    </location>
</feature>
<dbReference type="SMART" id="SM00184">
    <property type="entry name" value="RING"/>
    <property type="match status" value="1"/>
</dbReference>
<feature type="compositionally biased region" description="Pro residues" evidence="7">
    <location>
        <begin position="358"/>
        <end position="370"/>
    </location>
</feature>
<keyword evidence="10" id="KW-1185">Reference proteome</keyword>
<dbReference type="InterPro" id="IPR013083">
    <property type="entry name" value="Znf_RING/FYVE/PHD"/>
</dbReference>
<comment type="subcellular location">
    <subcellularLocation>
        <location evidence="1">Cytoplasm</location>
    </subcellularLocation>
</comment>
<dbReference type="InterPro" id="IPR039739">
    <property type="entry name" value="MAG2/RNF10"/>
</dbReference>
<name>A0ABR3A6C0_9AGAR</name>
<protein>
    <recommendedName>
        <fullName evidence="8">RING-type domain-containing protein</fullName>
    </recommendedName>
</protein>
<proteinExistence type="predicted"/>
<sequence>MATTPTANATSPKRPAKMASAQSLNHLLNFTLPPRQSQPPQSIPRRSRKTNSQFGVWNKERFVNAQYRYFQWNDILQVIIPRTSALASAAANQDSEGHTACPICLSPPTAPRMTKCGHIYCFPCILHYLGTSENKWARCPICFDSVTSAQLKSVKWFDGPTDRDDMHPPSSAASSSSASNAPFDSSLRVGGTLSMRLIQRPQITTLALPRSHTWPSDLLPPHQAPFHFLPDVYNYAKFMLATPAMLVSDLTKDLDDLAVERRLLGGMNDDLGVSFIDAAEAKVRNQIIKATALDTPGLQERIEKSNRDHREIEGRFTYREQRRLEEEAKVQAVVNPETSYVEDVPQEMLSLKFGTIPPTLPTAPPTPVAPSPDSRRNNTINRNNYNSRATPKQRRNVNPPPPTTSTYYYYQASSGLPLYLHPLDIRILLAHFSNYASFPDNITIRIEALSEGTVNDDLRKRCKYLAHMPEGADVVFVEADLHNVVGKEGLKNFEGALRLRKAKRRDKGRKDEKARARAEEREKEKRDYEAAVEWRFTPSAMSTEFVSREDDSVIFMDGASFPGFEEAALAVPATAEVQQQPPEEQRTAGVWGAKSFASALHSNTPPQSRNAGSASRSRQQTEEDEWDMDIAWHELEQRSNGGNGGRKKKSNKLVVLGGGGGRRR</sequence>
<keyword evidence="4 6" id="KW-0863">Zinc-finger</keyword>
<reference evidence="9 10" key="1">
    <citation type="submission" date="2024-05" db="EMBL/GenBank/DDBJ databases">
        <title>A draft genome resource for the thread blight pathogen Marasmius tenuissimus strain MS-2.</title>
        <authorList>
            <person name="Yulfo-Soto G.E."/>
            <person name="Baruah I.K."/>
            <person name="Amoako-Attah I."/>
            <person name="Bukari Y."/>
            <person name="Meinhardt L.W."/>
            <person name="Bailey B.A."/>
            <person name="Cohen S.P."/>
        </authorList>
    </citation>
    <scope>NUCLEOTIDE SEQUENCE [LARGE SCALE GENOMIC DNA]</scope>
    <source>
        <strain evidence="9 10">MS-2</strain>
    </source>
</reference>
<feature type="region of interest" description="Disordered" evidence="7">
    <location>
        <begin position="31"/>
        <end position="51"/>
    </location>
</feature>
<evidence type="ECO:0000256" key="1">
    <source>
        <dbReference type="ARBA" id="ARBA00004496"/>
    </source>
</evidence>
<evidence type="ECO:0000256" key="5">
    <source>
        <dbReference type="ARBA" id="ARBA00022833"/>
    </source>
</evidence>
<evidence type="ECO:0000256" key="2">
    <source>
        <dbReference type="ARBA" id="ARBA00022490"/>
    </source>
</evidence>
<keyword evidence="3" id="KW-0479">Metal-binding</keyword>
<feature type="region of interest" description="Disordered" evidence="7">
    <location>
        <begin position="355"/>
        <end position="404"/>
    </location>
</feature>
<organism evidence="9 10">
    <name type="scientific">Marasmius tenuissimus</name>
    <dbReference type="NCBI Taxonomy" id="585030"/>
    <lineage>
        <taxon>Eukaryota</taxon>
        <taxon>Fungi</taxon>
        <taxon>Dikarya</taxon>
        <taxon>Basidiomycota</taxon>
        <taxon>Agaricomycotina</taxon>
        <taxon>Agaricomycetes</taxon>
        <taxon>Agaricomycetidae</taxon>
        <taxon>Agaricales</taxon>
        <taxon>Marasmiineae</taxon>
        <taxon>Marasmiaceae</taxon>
        <taxon>Marasmius</taxon>
    </lineage>
</organism>
<feature type="domain" description="RING-type" evidence="8">
    <location>
        <begin position="101"/>
        <end position="142"/>
    </location>
</feature>
<feature type="compositionally biased region" description="Polar residues" evidence="7">
    <location>
        <begin position="1"/>
        <end position="11"/>
    </location>
</feature>
<dbReference type="SUPFAM" id="SSF57850">
    <property type="entry name" value="RING/U-box"/>
    <property type="match status" value="1"/>
</dbReference>
<comment type="caution">
    <text evidence="9">The sequence shown here is derived from an EMBL/GenBank/DDBJ whole genome shotgun (WGS) entry which is preliminary data.</text>
</comment>
<dbReference type="CDD" id="cd16536">
    <property type="entry name" value="RING-HC_RNF10"/>
    <property type="match status" value="1"/>
</dbReference>
<evidence type="ECO:0000256" key="6">
    <source>
        <dbReference type="PROSITE-ProRule" id="PRU00175"/>
    </source>
</evidence>
<dbReference type="InterPro" id="IPR017907">
    <property type="entry name" value="Znf_RING_CS"/>
</dbReference>
<feature type="compositionally biased region" description="Low complexity" evidence="7">
    <location>
        <begin position="33"/>
        <end position="44"/>
    </location>
</feature>
<dbReference type="PANTHER" id="PTHR12983:SF9">
    <property type="entry name" value="E3 UBIQUITIN-PROTEIN LIGASE RNF10"/>
    <property type="match status" value="1"/>
</dbReference>
<dbReference type="Proteomes" id="UP001437256">
    <property type="component" value="Unassembled WGS sequence"/>
</dbReference>
<dbReference type="InterPro" id="IPR018957">
    <property type="entry name" value="Znf_C3HC4_RING-type"/>
</dbReference>
<accession>A0ABR3A6C0</accession>
<feature type="region of interest" description="Disordered" evidence="7">
    <location>
        <begin position="1"/>
        <end position="20"/>
    </location>
</feature>
<feature type="compositionally biased region" description="Basic and acidic residues" evidence="7">
    <location>
        <begin position="508"/>
        <end position="524"/>
    </location>
</feature>
<dbReference type="Pfam" id="PF00097">
    <property type="entry name" value="zf-C3HC4"/>
    <property type="match status" value="1"/>
</dbReference>
<evidence type="ECO:0000256" key="4">
    <source>
        <dbReference type="ARBA" id="ARBA00022771"/>
    </source>
</evidence>
<gene>
    <name evidence="9" type="ORF">AAF712_004259</name>
</gene>
<dbReference type="InterPro" id="IPR001841">
    <property type="entry name" value="Znf_RING"/>
</dbReference>
<feature type="region of interest" description="Disordered" evidence="7">
    <location>
        <begin position="502"/>
        <end position="524"/>
    </location>
</feature>